<sequence length="191" mass="19699">MSQSTTVNPMITDAVTQANTKVVGEAPAMAMATIYQTIAHATSLALENAVSAQSQQFVISQAATAEAVTMMFSLNAATSAPLADEAFAAGSAKVQAASFGGINSQITDAMNQTLQAVLGSAGDFSYAVRSASEAMQATLNEISAANYQSALHTLQLAATATCLRLMLADPTQAEAYGEVLNSIRRLGQTQV</sequence>
<dbReference type="EMBL" id="RJUL01000002">
    <property type="protein sequence ID" value="ROQ29655.1"/>
    <property type="molecule type" value="Genomic_DNA"/>
</dbReference>
<protein>
    <submittedName>
        <fullName evidence="1">Killing trait domain-containing protein</fullName>
    </submittedName>
</protein>
<gene>
    <name evidence="1" type="ORF">EDC28_10219</name>
</gene>
<dbReference type="RefSeq" id="WP_123420611.1">
    <property type="nucleotide sequence ID" value="NZ_RJUL01000002.1"/>
</dbReference>
<evidence type="ECO:0000313" key="1">
    <source>
        <dbReference type="EMBL" id="ROQ29655.1"/>
    </source>
</evidence>
<proteinExistence type="predicted"/>
<accession>A0A3N1PLT1</accession>
<dbReference type="AlphaFoldDB" id="A0A3N1PLT1"/>
<dbReference type="Pfam" id="PF11747">
    <property type="entry name" value="RebB"/>
    <property type="match status" value="1"/>
</dbReference>
<reference evidence="1 2" key="1">
    <citation type="submission" date="2018-11" db="EMBL/GenBank/DDBJ databases">
        <title>Genomic Encyclopedia of Type Strains, Phase IV (KMG-IV): sequencing the most valuable type-strain genomes for metagenomic binning, comparative biology and taxonomic classification.</title>
        <authorList>
            <person name="Goeker M."/>
        </authorList>
    </citation>
    <scope>NUCLEOTIDE SEQUENCE [LARGE SCALE GENOMIC DNA]</scope>
    <source>
        <strain evidence="1 2">DSM 21945</strain>
    </source>
</reference>
<dbReference type="InterPro" id="IPR021070">
    <property type="entry name" value="Killing_trait_RebB"/>
</dbReference>
<dbReference type="Proteomes" id="UP000268033">
    <property type="component" value="Unassembled WGS sequence"/>
</dbReference>
<evidence type="ECO:0000313" key="2">
    <source>
        <dbReference type="Proteomes" id="UP000268033"/>
    </source>
</evidence>
<organism evidence="1 2">
    <name type="scientific">Gallaecimonas pentaromativorans</name>
    <dbReference type="NCBI Taxonomy" id="584787"/>
    <lineage>
        <taxon>Bacteria</taxon>
        <taxon>Pseudomonadati</taxon>
        <taxon>Pseudomonadota</taxon>
        <taxon>Gammaproteobacteria</taxon>
        <taxon>Enterobacterales</taxon>
        <taxon>Gallaecimonadaceae</taxon>
        <taxon>Gallaecimonas</taxon>
    </lineage>
</organism>
<keyword evidence="2" id="KW-1185">Reference proteome</keyword>
<name>A0A3N1PLT1_9GAMM</name>
<comment type="caution">
    <text evidence="1">The sequence shown here is derived from an EMBL/GenBank/DDBJ whole genome shotgun (WGS) entry which is preliminary data.</text>
</comment>